<dbReference type="GO" id="GO:0004518">
    <property type="term" value="F:nuclease activity"/>
    <property type="evidence" value="ECO:0007669"/>
    <property type="project" value="UniProtKB-KW"/>
</dbReference>
<dbReference type="Proteomes" id="UP000001052">
    <property type="component" value="Chromosome"/>
</dbReference>
<evidence type="ECO:0000256" key="2">
    <source>
        <dbReference type="ARBA" id="ARBA00022517"/>
    </source>
</evidence>
<dbReference type="PANTHER" id="PTHR33317">
    <property type="entry name" value="POLYNUCLEOTIDYL TRANSFERASE, RIBONUCLEASE H-LIKE SUPERFAMILY PROTEIN"/>
    <property type="match status" value="1"/>
</dbReference>
<dbReference type="SMART" id="SM00732">
    <property type="entry name" value="YqgFc"/>
    <property type="match status" value="1"/>
</dbReference>
<keyword evidence="3 5" id="KW-0540">Nuclease</keyword>
<reference evidence="8" key="1">
    <citation type="submission" date="2009-09" db="EMBL/GenBank/DDBJ databases">
        <title>The complete chromosome of Desulfohalobium retbaense DSM 5692.</title>
        <authorList>
            <consortium name="US DOE Joint Genome Institute (JGI-PGF)"/>
            <person name="Lucas S."/>
            <person name="Copeland A."/>
            <person name="Lapidus A."/>
            <person name="Glavina del Rio T."/>
            <person name="Dalin E."/>
            <person name="Tice H."/>
            <person name="Bruce D."/>
            <person name="Goodwin L."/>
            <person name="Pitluck S."/>
            <person name="Kyrpides N."/>
            <person name="Mavromatis K."/>
            <person name="Ivanova N."/>
            <person name="Mikhailova N."/>
            <person name="Munk A.C."/>
            <person name="Brettin T."/>
            <person name="Detter J.C."/>
            <person name="Han C."/>
            <person name="Tapia R."/>
            <person name="Larimer F."/>
            <person name="Land M."/>
            <person name="Hauser L."/>
            <person name="Markowitz V."/>
            <person name="Cheng J.-F."/>
            <person name="Hugenholtz P."/>
            <person name="Woyke T."/>
            <person name="Wu D."/>
            <person name="Spring S."/>
            <person name="Klenk H.-P."/>
            <person name="Eisen J.A."/>
        </authorList>
    </citation>
    <scope>NUCLEOTIDE SEQUENCE [LARGE SCALE GENOMIC DNA]</scope>
    <source>
        <strain evidence="8">DSM 5692</strain>
    </source>
</reference>
<keyword evidence="4 5" id="KW-0378">Hydrolase</keyword>
<keyword evidence="2 5" id="KW-0690">Ribosome biogenesis</keyword>
<name>C8X295_DESRD</name>
<dbReference type="EC" id="3.1.-.-" evidence="5"/>
<dbReference type="InterPro" id="IPR005227">
    <property type="entry name" value="YqgF"/>
</dbReference>
<evidence type="ECO:0000259" key="6">
    <source>
        <dbReference type="SMART" id="SM00732"/>
    </source>
</evidence>
<gene>
    <name evidence="7" type="ordered locus">Dret_1130</name>
</gene>
<dbReference type="GO" id="GO:0016788">
    <property type="term" value="F:hydrolase activity, acting on ester bonds"/>
    <property type="evidence" value="ECO:0007669"/>
    <property type="project" value="UniProtKB-UniRule"/>
</dbReference>
<dbReference type="Pfam" id="PF03652">
    <property type="entry name" value="RuvX"/>
    <property type="match status" value="1"/>
</dbReference>
<dbReference type="OrthoDB" id="9796140at2"/>
<keyword evidence="1 5" id="KW-0963">Cytoplasm</keyword>
<comment type="similarity">
    <text evidence="5">Belongs to the YqgF HJR family.</text>
</comment>
<dbReference type="InterPro" id="IPR012337">
    <property type="entry name" value="RNaseH-like_sf"/>
</dbReference>
<keyword evidence="8" id="KW-1185">Reference proteome</keyword>
<dbReference type="STRING" id="485915.Dret_1130"/>
<dbReference type="SUPFAM" id="SSF53098">
    <property type="entry name" value="Ribonuclease H-like"/>
    <property type="match status" value="1"/>
</dbReference>
<protein>
    <recommendedName>
        <fullName evidence="5">Putative pre-16S rRNA nuclease</fullName>
        <ecNumber evidence="5">3.1.-.-</ecNumber>
    </recommendedName>
</protein>
<dbReference type="NCBIfam" id="TIGR00250">
    <property type="entry name" value="RNAse_H_YqgF"/>
    <property type="match status" value="1"/>
</dbReference>
<evidence type="ECO:0000313" key="8">
    <source>
        <dbReference type="Proteomes" id="UP000001052"/>
    </source>
</evidence>
<organism evidence="7 8">
    <name type="scientific">Desulfohalobium retbaense (strain ATCC 49708 / DSM 5692 / JCM 16813 / HR100)</name>
    <dbReference type="NCBI Taxonomy" id="485915"/>
    <lineage>
        <taxon>Bacteria</taxon>
        <taxon>Pseudomonadati</taxon>
        <taxon>Thermodesulfobacteriota</taxon>
        <taxon>Desulfovibrionia</taxon>
        <taxon>Desulfovibrionales</taxon>
        <taxon>Desulfohalobiaceae</taxon>
        <taxon>Desulfohalobium</taxon>
    </lineage>
</organism>
<dbReference type="GO" id="GO:0000967">
    <property type="term" value="P:rRNA 5'-end processing"/>
    <property type="evidence" value="ECO:0007669"/>
    <property type="project" value="UniProtKB-UniRule"/>
</dbReference>
<dbReference type="EMBL" id="CP001734">
    <property type="protein sequence ID" value="ACV68418.1"/>
    <property type="molecule type" value="Genomic_DNA"/>
</dbReference>
<reference evidence="7 8" key="2">
    <citation type="journal article" date="2010" name="Stand. Genomic Sci.">
        <title>Complete genome sequence of Desulfohalobium retbaense type strain (HR(100)).</title>
        <authorList>
            <person name="Spring S."/>
            <person name="Nolan M."/>
            <person name="Lapidus A."/>
            <person name="Glavina Del Rio T."/>
            <person name="Copeland A."/>
            <person name="Tice H."/>
            <person name="Cheng J.F."/>
            <person name="Lucas S."/>
            <person name="Land M."/>
            <person name="Chen F."/>
            <person name="Bruce D."/>
            <person name="Goodwin L."/>
            <person name="Pitluck S."/>
            <person name="Ivanova N."/>
            <person name="Mavromatis K."/>
            <person name="Mikhailova N."/>
            <person name="Pati A."/>
            <person name="Chen A."/>
            <person name="Palaniappan K."/>
            <person name="Hauser L."/>
            <person name="Chang Y.J."/>
            <person name="Jeffries C.D."/>
            <person name="Munk C."/>
            <person name="Kiss H."/>
            <person name="Chain P."/>
            <person name="Han C."/>
            <person name="Brettin T."/>
            <person name="Detter J.C."/>
            <person name="Schuler E."/>
            <person name="Goker M."/>
            <person name="Rohde M."/>
            <person name="Bristow J."/>
            <person name="Eisen J.A."/>
            <person name="Markowitz V."/>
            <person name="Hugenholtz P."/>
            <person name="Kyrpides N.C."/>
            <person name="Klenk H.P."/>
        </authorList>
    </citation>
    <scope>NUCLEOTIDE SEQUENCE [LARGE SCALE GENOMIC DNA]</scope>
    <source>
        <strain evidence="7 8">DSM 5692</strain>
    </source>
</reference>
<dbReference type="GO" id="GO:0005829">
    <property type="term" value="C:cytosol"/>
    <property type="evidence" value="ECO:0007669"/>
    <property type="project" value="TreeGrafter"/>
</dbReference>
<comment type="function">
    <text evidence="5">Could be a nuclease involved in processing of the 5'-end of pre-16S rRNA.</text>
</comment>
<evidence type="ECO:0000256" key="3">
    <source>
        <dbReference type="ARBA" id="ARBA00022722"/>
    </source>
</evidence>
<dbReference type="HOGENOM" id="CLU_098240_2_2_7"/>
<evidence type="ECO:0000256" key="1">
    <source>
        <dbReference type="ARBA" id="ARBA00022490"/>
    </source>
</evidence>
<evidence type="ECO:0000313" key="7">
    <source>
        <dbReference type="EMBL" id="ACV68418.1"/>
    </source>
</evidence>
<dbReference type="eggNOG" id="COG0816">
    <property type="taxonomic scope" value="Bacteria"/>
</dbReference>
<dbReference type="KEGG" id="drt:Dret_1130"/>
<accession>C8X295</accession>
<dbReference type="HAMAP" id="MF_00651">
    <property type="entry name" value="Nuclease_YqgF"/>
    <property type="match status" value="1"/>
</dbReference>
<dbReference type="RefSeq" id="WP_015751569.1">
    <property type="nucleotide sequence ID" value="NC_013223.1"/>
</dbReference>
<dbReference type="PANTHER" id="PTHR33317:SF4">
    <property type="entry name" value="POLYNUCLEOTIDYL TRANSFERASE, RIBONUCLEASE H-LIKE SUPERFAMILY PROTEIN"/>
    <property type="match status" value="1"/>
</dbReference>
<evidence type="ECO:0000256" key="5">
    <source>
        <dbReference type="HAMAP-Rule" id="MF_00651"/>
    </source>
</evidence>
<proteinExistence type="inferred from homology"/>
<dbReference type="AlphaFoldDB" id="C8X295"/>
<dbReference type="InterPro" id="IPR037027">
    <property type="entry name" value="YqgF/RNaseH-like_dom_sf"/>
</dbReference>
<dbReference type="InterPro" id="IPR006641">
    <property type="entry name" value="YqgF/RNaseH-like_dom"/>
</dbReference>
<feature type="domain" description="YqgF/RNase H-like" evidence="6">
    <location>
        <begin position="1"/>
        <end position="101"/>
    </location>
</feature>
<sequence length="142" mass="15455">MRYLGIDFGLKRVGLALSDSQATVVTPLATVQRSTRQALFEELLAYIETYAIEAVVIGLPYDLEGTATLTTRQARNFGTSLARRIALPIYYVDEVLTSEFAGEALREAGVPRHKRKDLLDQHAAVAILESFLASGPANTAGE</sequence>
<evidence type="ECO:0000256" key="4">
    <source>
        <dbReference type="ARBA" id="ARBA00022801"/>
    </source>
</evidence>
<dbReference type="CDD" id="cd16964">
    <property type="entry name" value="YqgF"/>
    <property type="match status" value="1"/>
</dbReference>
<comment type="subcellular location">
    <subcellularLocation>
        <location evidence="5">Cytoplasm</location>
    </subcellularLocation>
</comment>
<dbReference type="Gene3D" id="3.30.420.140">
    <property type="entry name" value="YqgF/RNase H-like domain"/>
    <property type="match status" value="1"/>
</dbReference>